<name>A0AAD9N9F8_9ANNE</name>
<feature type="domain" description="VWF/SSPO/Zonadhesin-like cysteine-rich" evidence="1">
    <location>
        <begin position="9"/>
        <end position="89"/>
    </location>
</feature>
<gene>
    <name evidence="2" type="ORF">LSH36_143g05039</name>
</gene>
<keyword evidence="3" id="KW-1185">Reference proteome</keyword>
<dbReference type="AlphaFoldDB" id="A0AAD9N9F8"/>
<accession>A0AAD9N9F8</accession>
<dbReference type="InterPro" id="IPR014853">
    <property type="entry name" value="VWF/SSPO/ZAN-like_Cys-rich_dom"/>
</dbReference>
<comment type="caution">
    <text evidence="2">The sequence shown here is derived from an EMBL/GenBank/DDBJ whole genome shotgun (WGS) entry which is preliminary data.</text>
</comment>
<dbReference type="EMBL" id="JAODUP010000143">
    <property type="protein sequence ID" value="KAK2159941.1"/>
    <property type="molecule type" value="Genomic_DNA"/>
</dbReference>
<evidence type="ECO:0000259" key="1">
    <source>
        <dbReference type="Pfam" id="PF08742"/>
    </source>
</evidence>
<proteinExistence type="predicted"/>
<dbReference type="Proteomes" id="UP001208570">
    <property type="component" value="Unassembled WGS sequence"/>
</dbReference>
<dbReference type="Pfam" id="PF08742">
    <property type="entry name" value="C8"/>
    <property type="match status" value="1"/>
</dbReference>
<feature type="non-terminal residue" evidence="2">
    <location>
        <position position="89"/>
    </location>
</feature>
<evidence type="ECO:0000313" key="3">
    <source>
        <dbReference type="Proteomes" id="UP001208570"/>
    </source>
</evidence>
<protein>
    <recommendedName>
        <fullName evidence="1">VWF/SSPO/Zonadhesin-like cysteine-rich domain-containing protein</fullName>
    </recommendedName>
</protein>
<reference evidence="2" key="1">
    <citation type="journal article" date="2023" name="Mol. Biol. Evol.">
        <title>Third-Generation Sequencing Reveals the Adaptive Role of the Epigenome in Three Deep-Sea Polychaetes.</title>
        <authorList>
            <person name="Perez M."/>
            <person name="Aroh O."/>
            <person name="Sun Y."/>
            <person name="Lan Y."/>
            <person name="Juniper S.K."/>
            <person name="Young C.R."/>
            <person name="Angers B."/>
            <person name="Qian P.Y."/>
        </authorList>
    </citation>
    <scope>NUCLEOTIDE SEQUENCE</scope>
    <source>
        <strain evidence="2">P08H-3</strain>
    </source>
</reference>
<sequence>MELAAREACNYIKADVFSNCHDTNNPDGVAVSHYFYRCVNDYCGTLAYYSNNNEERRKTQEVRDLEAVRCTTFAAYSKECANRQIILFW</sequence>
<evidence type="ECO:0000313" key="2">
    <source>
        <dbReference type="EMBL" id="KAK2159941.1"/>
    </source>
</evidence>
<organism evidence="2 3">
    <name type="scientific">Paralvinella palmiformis</name>
    <dbReference type="NCBI Taxonomy" id="53620"/>
    <lineage>
        <taxon>Eukaryota</taxon>
        <taxon>Metazoa</taxon>
        <taxon>Spiralia</taxon>
        <taxon>Lophotrochozoa</taxon>
        <taxon>Annelida</taxon>
        <taxon>Polychaeta</taxon>
        <taxon>Sedentaria</taxon>
        <taxon>Canalipalpata</taxon>
        <taxon>Terebellida</taxon>
        <taxon>Terebelliformia</taxon>
        <taxon>Alvinellidae</taxon>
        <taxon>Paralvinella</taxon>
    </lineage>
</organism>